<dbReference type="Proteomes" id="UP000014680">
    <property type="component" value="Unassembled WGS sequence"/>
</dbReference>
<dbReference type="GeneID" id="14887648"/>
<dbReference type="AlphaFoldDB" id="A0A0A1U3K4"/>
<accession>A0A0A1U3K4</accession>
<reference evidence="1 2" key="1">
    <citation type="submission" date="2012-10" db="EMBL/GenBank/DDBJ databases">
        <authorList>
            <person name="Zafar N."/>
            <person name="Inman J."/>
            <person name="Hall N."/>
            <person name="Lorenzi H."/>
            <person name="Caler E."/>
        </authorList>
    </citation>
    <scope>NUCLEOTIDE SEQUENCE [LARGE SCALE GENOMIC DNA]</scope>
    <source>
        <strain evidence="1 2">IP1</strain>
    </source>
</reference>
<organism evidence="1 2">
    <name type="scientific">Entamoeba invadens IP1</name>
    <dbReference type="NCBI Taxonomy" id="370355"/>
    <lineage>
        <taxon>Eukaryota</taxon>
        <taxon>Amoebozoa</taxon>
        <taxon>Evosea</taxon>
        <taxon>Archamoebae</taxon>
        <taxon>Mastigamoebida</taxon>
        <taxon>Entamoebidae</taxon>
        <taxon>Entamoeba</taxon>
    </lineage>
</organism>
<proteinExistence type="predicted"/>
<dbReference type="RefSeq" id="XP_004255445.1">
    <property type="nucleotide sequence ID" value="XM_004255397.1"/>
</dbReference>
<gene>
    <name evidence="1" type="ORF">EIN_192830</name>
</gene>
<dbReference type="KEGG" id="eiv:EIN_192830"/>
<evidence type="ECO:0000313" key="1">
    <source>
        <dbReference type="EMBL" id="ELP88674.1"/>
    </source>
</evidence>
<dbReference type="VEuPathDB" id="AmoebaDB:EIN_192830"/>
<keyword evidence="2" id="KW-1185">Reference proteome</keyword>
<evidence type="ECO:0000313" key="2">
    <source>
        <dbReference type="Proteomes" id="UP000014680"/>
    </source>
</evidence>
<sequence length="294" mass="34460">MPNLKTLLIDFNSVKNLKDGVISNVPNVRVIYKDNMYEYTECEETPYFEMVMDSVYRVYDELAEEPNTHTVRAYMSTNDDYSNLGNNIAHFPNLKFCEIDVTENYNDFLFASLEDSVQKILQNGKVNVNIIIRVYKGDTERYEYFENIRKQIQNDHVFYTYYASNSVGYPLVLPKNVTPMEICESIYNKGELLTKYYAMSKLRLDIYEKDVSLDVSEMKYLTTFRIDSNEPMNVTLPTSLEDLFVFKNVNITNFNELTQLKFVNEHKKVKGKDALRCYPLSDRYGQTTRCETSD</sequence>
<name>A0A0A1U3K4_ENTIV</name>
<dbReference type="EMBL" id="KB206707">
    <property type="protein sequence ID" value="ELP88674.1"/>
    <property type="molecule type" value="Genomic_DNA"/>
</dbReference>
<protein>
    <submittedName>
        <fullName evidence="1">Uncharacterized protein</fullName>
    </submittedName>
</protein>